<dbReference type="OMA" id="EKEDHHA"/>
<dbReference type="PRINTS" id="PR00947">
    <property type="entry name" value="CUTICLE"/>
</dbReference>
<gene>
    <name evidence="4" type="primary">AUGUSTUS-3.0.2_13828</name>
    <name evidence="4" type="ORF">TcasGA2_TC013828</name>
</gene>
<feature type="region of interest" description="Disordered" evidence="3">
    <location>
        <begin position="1"/>
        <end position="22"/>
    </location>
</feature>
<feature type="compositionally biased region" description="Polar residues" evidence="3">
    <location>
        <begin position="1"/>
        <end position="10"/>
    </location>
</feature>
<dbReference type="AlphaFoldDB" id="D6WIZ6"/>
<evidence type="ECO:0000256" key="1">
    <source>
        <dbReference type="ARBA" id="ARBA00022460"/>
    </source>
</evidence>
<dbReference type="InterPro" id="IPR031311">
    <property type="entry name" value="CHIT_BIND_RR_consensus"/>
</dbReference>
<dbReference type="Proteomes" id="UP000007266">
    <property type="component" value="Linkage group 5"/>
</dbReference>
<evidence type="ECO:0000313" key="5">
    <source>
        <dbReference type="Proteomes" id="UP000007266"/>
    </source>
</evidence>
<dbReference type="PANTHER" id="PTHR12236">
    <property type="entry name" value="STRUCTURAL CONTITUENT OF CUTICLE"/>
    <property type="match status" value="1"/>
</dbReference>
<reference evidence="4 5" key="1">
    <citation type="journal article" date="2008" name="Nature">
        <title>The genome of the model beetle and pest Tribolium castaneum.</title>
        <authorList>
            <consortium name="Tribolium Genome Sequencing Consortium"/>
            <person name="Richards S."/>
            <person name="Gibbs R.A."/>
            <person name="Weinstock G.M."/>
            <person name="Brown S.J."/>
            <person name="Denell R."/>
            <person name="Beeman R.W."/>
            <person name="Gibbs R."/>
            <person name="Beeman R.W."/>
            <person name="Brown S.J."/>
            <person name="Bucher G."/>
            <person name="Friedrich M."/>
            <person name="Grimmelikhuijzen C.J."/>
            <person name="Klingler M."/>
            <person name="Lorenzen M."/>
            <person name="Richards S."/>
            <person name="Roth S."/>
            <person name="Schroder R."/>
            <person name="Tautz D."/>
            <person name="Zdobnov E.M."/>
            <person name="Muzny D."/>
            <person name="Gibbs R.A."/>
            <person name="Weinstock G.M."/>
            <person name="Attaway T."/>
            <person name="Bell S."/>
            <person name="Buhay C.J."/>
            <person name="Chandrabose M.N."/>
            <person name="Chavez D."/>
            <person name="Clerk-Blankenburg K.P."/>
            <person name="Cree A."/>
            <person name="Dao M."/>
            <person name="Davis C."/>
            <person name="Chacko J."/>
            <person name="Dinh H."/>
            <person name="Dugan-Rocha S."/>
            <person name="Fowler G."/>
            <person name="Garner T.T."/>
            <person name="Garnes J."/>
            <person name="Gnirke A."/>
            <person name="Hawes A."/>
            <person name="Hernandez J."/>
            <person name="Hines S."/>
            <person name="Holder M."/>
            <person name="Hume J."/>
            <person name="Jhangiani S.N."/>
            <person name="Joshi V."/>
            <person name="Khan Z.M."/>
            <person name="Jackson L."/>
            <person name="Kovar C."/>
            <person name="Kowis A."/>
            <person name="Lee S."/>
            <person name="Lewis L.R."/>
            <person name="Margolis J."/>
            <person name="Morgan M."/>
            <person name="Nazareth L.V."/>
            <person name="Nguyen N."/>
            <person name="Okwuonu G."/>
            <person name="Parker D."/>
            <person name="Richards S."/>
            <person name="Ruiz S.J."/>
            <person name="Santibanez J."/>
            <person name="Savard J."/>
            <person name="Scherer S.E."/>
            <person name="Schneider B."/>
            <person name="Sodergren E."/>
            <person name="Tautz D."/>
            <person name="Vattahil S."/>
            <person name="Villasana D."/>
            <person name="White C.S."/>
            <person name="Wright R."/>
            <person name="Park Y."/>
            <person name="Beeman R.W."/>
            <person name="Lord J."/>
            <person name="Oppert B."/>
            <person name="Lorenzen M."/>
            <person name="Brown S."/>
            <person name="Wang L."/>
            <person name="Savard J."/>
            <person name="Tautz D."/>
            <person name="Richards S."/>
            <person name="Weinstock G."/>
            <person name="Gibbs R.A."/>
            <person name="Liu Y."/>
            <person name="Worley K."/>
            <person name="Weinstock G."/>
            <person name="Elsik C.G."/>
            <person name="Reese J.T."/>
            <person name="Elhaik E."/>
            <person name="Landan G."/>
            <person name="Graur D."/>
            <person name="Arensburger P."/>
            <person name="Atkinson P."/>
            <person name="Beeman R.W."/>
            <person name="Beidler J."/>
            <person name="Brown S.J."/>
            <person name="Demuth J.P."/>
            <person name="Drury D.W."/>
            <person name="Du Y.Z."/>
            <person name="Fujiwara H."/>
            <person name="Lorenzen M."/>
            <person name="Maselli V."/>
            <person name="Osanai M."/>
            <person name="Park Y."/>
            <person name="Robertson H.M."/>
            <person name="Tu Z."/>
            <person name="Wang J.J."/>
            <person name="Wang S."/>
            <person name="Richards S."/>
            <person name="Song H."/>
            <person name="Zhang L."/>
            <person name="Sodergren E."/>
            <person name="Werner D."/>
            <person name="Stanke M."/>
            <person name="Morgenstern B."/>
            <person name="Solovyev V."/>
            <person name="Kosarev P."/>
            <person name="Brown G."/>
            <person name="Chen H.C."/>
            <person name="Ermolaeva O."/>
            <person name="Hlavina W."/>
            <person name="Kapustin Y."/>
            <person name="Kiryutin B."/>
            <person name="Kitts P."/>
            <person name="Maglott D."/>
            <person name="Pruitt K."/>
            <person name="Sapojnikov V."/>
            <person name="Souvorov A."/>
            <person name="Mackey A.J."/>
            <person name="Waterhouse R.M."/>
            <person name="Wyder S."/>
            <person name="Zdobnov E.M."/>
            <person name="Zdobnov E.M."/>
            <person name="Wyder S."/>
            <person name="Kriventseva E.V."/>
            <person name="Kadowaki T."/>
            <person name="Bork P."/>
            <person name="Aranda M."/>
            <person name="Bao R."/>
            <person name="Beermann A."/>
            <person name="Berns N."/>
            <person name="Bolognesi R."/>
            <person name="Bonneton F."/>
            <person name="Bopp D."/>
            <person name="Brown S.J."/>
            <person name="Bucher G."/>
            <person name="Butts T."/>
            <person name="Chaumot A."/>
            <person name="Denell R.E."/>
            <person name="Ferrier D.E."/>
            <person name="Friedrich M."/>
            <person name="Gordon C.M."/>
            <person name="Jindra M."/>
            <person name="Klingler M."/>
            <person name="Lan Q."/>
            <person name="Lattorff H.M."/>
            <person name="Laudet V."/>
            <person name="von Levetsow C."/>
            <person name="Liu Z."/>
            <person name="Lutz R."/>
            <person name="Lynch J.A."/>
            <person name="da Fonseca R.N."/>
            <person name="Posnien N."/>
            <person name="Reuter R."/>
            <person name="Roth S."/>
            <person name="Savard J."/>
            <person name="Schinko J.B."/>
            <person name="Schmitt C."/>
            <person name="Schoppmeier M."/>
            <person name="Schroder R."/>
            <person name="Shippy T.D."/>
            <person name="Simonnet F."/>
            <person name="Marques-Souza H."/>
            <person name="Tautz D."/>
            <person name="Tomoyasu Y."/>
            <person name="Trauner J."/>
            <person name="Van der Zee M."/>
            <person name="Vervoort M."/>
            <person name="Wittkopp N."/>
            <person name="Wimmer E.A."/>
            <person name="Yang X."/>
            <person name="Jones A.K."/>
            <person name="Sattelle D.B."/>
            <person name="Ebert P.R."/>
            <person name="Nelson D."/>
            <person name="Scott J.G."/>
            <person name="Beeman R.W."/>
            <person name="Muthukrishnan S."/>
            <person name="Kramer K.J."/>
            <person name="Arakane Y."/>
            <person name="Beeman R.W."/>
            <person name="Zhu Q."/>
            <person name="Hogenkamp D."/>
            <person name="Dixit R."/>
            <person name="Oppert B."/>
            <person name="Jiang H."/>
            <person name="Zou Z."/>
            <person name="Marshall J."/>
            <person name="Elpidina E."/>
            <person name="Vinokurov K."/>
            <person name="Oppert C."/>
            <person name="Zou Z."/>
            <person name="Evans J."/>
            <person name="Lu Z."/>
            <person name="Zhao P."/>
            <person name="Sumathipala N."/>
            <person name="Altincicek B."/>
            <person name="Vilcinskas A."/>
            <person name="Williams M."/>
            <person name="Hultmark D."/>
            <person name="Hetru C."/>
            <person name="Jiang H."/>
            <person name="Grimmelikhuijzen C.J."/>
            <person name="Hauser F."/>
            <person name="Cazzamali G."/>
            <person name="Williamson M."/>
            <person name="Park Y."/>
            <person name="Li B."/>
            <person name="Tanaka Y."/>
            <person name="Predel R."/>
            <person name="Neupert S."/>
            <person name="Schachtner J."/>
            <person name="Verleyen P."/>
            <person name="Raible F."/>
            <person name="Bork P."/>
            <person name="Friedrich M."/>
            <person name="Walden K.K."/>
            <person name="Robertson H.M."/>
            <person name="Angeli S."/>
            <person name="Foret S."/>
            <person name="Bucher G."/>
            <person name="Schuetz S."/>
            <person name="Maleszka R."/>
            <person name="Wimmer E.A."/>
            <person name="Beeman R.W."/>
            <person name="Lorenzen M."/>
            <person name="Tomoyasu Y."/>
            <person name="Miller S.C."/>
            <person name="Grossmann D."/>
            <person name="Bucher G."/>
        </authorList>
    </citation>
    <scope>NUCLEOTIDE SEQUENCE [LARGE SCALE GENOMIC DNA]</scope>
    <source>
        <strain evidence="4 5">Georgia GA2</strain>
    </source>
</reference>
<name>D6WIZ6_TRICA</name>
<reference evidence="4 5" key="2">
    <citation type="journal article" date="2010" name="Nucleic Acids Res.">
        <title>BeetleBase in 2010: revisions to provide comprehensive genomic information for Tribolium castaneum.</title>
        <authorList>
            <person name="Kim H.S."/>
            <person name="Murphy T."/>
            <person name="Xia J."/>
            <person name="Caragea D."/>
            <person name="Park Y."/>
            <person name="Beeman R.W."/>
            <person name="Lorenzen M.D."/>
            <person name="Butcher S."/>
            <person name="Manak J.R."/>
            <person name="Brown S.J."/>
        </authorList>
    </citation>
    <scope>GENOME REANNOTATION</scope>
    <source>
        <strain evidence="4 5">Georgia GA2</strain>
    </source>
</reference>
<dbReference type="PROSITE" id="PS51155">
    <property type="entry name" value="CHIT_BIND_RR_2"/>
    <property type="match status" value="1"/>
</dbReference>
<protein>
    <submittedName>
        <fullName evidence="4">Adult-specific cuticular protein ACP-20-like Protein</fullName>
    </submittedName>
</protein>
<dbReference type="InterPro" id="IPR000618">
    <property type="entry name" value="Insect_cuticle"/>
</dbReference>
<dbReference type="InterPro" id="IPR051217">
    <property type="entry name" value="Insect_Cuticle_Struc_Prot"/>
</dbReference>
<organism evidence="4 5">
    <name type="scientific">Tribolium castaneum</name>
    <name type="common">Red flour beetle</name>
    <dbReference type="NCBI Taxonomy" id="7070"/>
    <lineage>
        <taxon>Eukaryota</taxon>
        <taxon>Metazoa</taxon>
        <taxon>Ecdysozoa</taxon>
        <taxon>Arthropoda</taxon>
        <taxon>Hexapoda</taxon>
        <taxon>Insecta</taxon>
        <taxon>Pterygota</taxon>
        <taxon>Neoptera</taxon>
        <taxon>Endopterygota</taxon>
        <taxon>Coleoptera</taxon>
        <taxon>Polyphaga</taxon>
        <taxon>Cucujiformia</taxon>
        <taxon>Tenebrionidae</taxon>
        <taxon>Tenebrionidae incertae sedis</taxon>
        <taxon>Tribolium</taxon>
    </lineage>
</organism>
<dbReference type="PROSITE" id="PS00233">
    <property type="entry name" value="CHIT_BIND_RR_1"/>
    <property type="match status" value="1"/>
</dbReference>
<sequence>MIKKNCSTTPDNDRSNRSFGPSGGFGQRWPVYAGGFHGFGGHAIAVAPIAIKETVVDYHTPAHYQFKYGVEDPKTGDKKEQSEVREGDVVKGEYSLAEPDGTIRIVKYTADKHNGFNAIVTRVGHAVHPQPIVVEKAIAVPIAVHGIGYEGLGHGGYGLHGHGY</sequence>
<accession>D6WIZ6</accession>
<dbReference type="HOGENOM" id="CLU_075165_3_7_1"/>
<keyword evidence="1 2" id="KW-0193">Cuticle</keyword>
<keyword evidence="5" id="KW-1185">Reference proteome</keyword>
<evidence type="ECO:0000256" key="2">
    <source>
        <dbReference type="PROSITE-ProRule" id="PRU00497"/>
    </source>
</evidence>
<dbReference type="PANTHER" id="PTHR12236:SF75">
    <property type="entry name" value="CUTICULAR PROTEIN 62BB, ISOFORM A"/>
    <property type="match status" value="1"/>
</dbReference>
<dbReference type="Pfam" id="PF00379">
    <property type="entry name" value="Chitin_bind_4"/>
    <property type="match status" value="1"/>
</dbReference>
<evidence type="ECO:0000256" key="3">
    <source>
        <dbReference type="SAM" id="MobiDB-lite"/>
    </source>
</evidence>
<dbReference type="GO" id="GO:0042302">
    <property type="term" value="F:structural constituent of cuticle"/>
    <property type="evidence" value="ECO:0007669"/>
    <property type="project" value="UniProtKB-UniRule"/>
</dbReference>
<dbReference type="GO" id="GO:0031012">
    <property type="term" value="C:extracellular matrix"/>
    <property type="evidence" value="ECO:0000318"/>
    <property type="project" value="GO_Central"/>
</dbReference>
<dbReference type="eggNOG" id="ENOG502TBAD">
    <property type="taxonomic scope" value="Eukaryota"/>
</dbReference>
<dbReference type="InParanoid" id="D6WIZ6"/>
<proteinExistence type="predicted"/>
<evidence type="ECO:0000313" key="4">
    <source>
        <dbReference type="EMBL" id="EFA03723.2"/>
    </source>
</evidence>
<dbReference type="EMBL" id="KQ971342">
    <property type="protein sequence ID" value="EFA03723.2"/>
    <property type="molecule type" value="Genomic_DNA"/>
</dbReference>